<reference evidence="1 2" key="1">
    <citation type="submission" date="2017-09" db="EMBL/GenBank/DDBJ databases">
        <title>Large-scale bioinformatics analysis of Bacillus genomes uncovers conserved roles of natural products in bacterial physiology.</title>
        <authorList>
            <consortium name="Agbiome Team Llc"/>
            <person name="Bleich R.M."/>
            <person name="Grubbs K.J."/>
            <person name="Santa Maria K.C."/>
            <person name="Allen S.E."/>
            <person name="Farag S."/>
            <person name="Shank E.A."/>
            <person name="Bowers A."/>
        </authorList>
    </citation>
    <scope>NUCLEOTIDE SEQUENCE [LARGE SCALE GENOMIC DNA]</scope>
    <source>
        <strain evidence="1 2">AFS060060</strain>
    </source>
</reference>
<accession>A0A9X7BSV4</accession>
<dbReference type="Pfam" id="PF20212">
    <property type="entry name" value="DUF6572"/>
    <property type="match status" value="1"/>
</dbReference>
<protein>
    <submittedName>
        <fullName evidence="1">Uncharacterized protein</fullName>
    </submittedName>
</protein>
<dbReference type="InterPro" id="IPR046702">
    <property type="entry name" value="DUF6572"/>
</dbReference>
<comment type="caution">
    <text evidence="1">The sequence shown here is derived from an EMBL/GenBank/DDBJ whole genome shotgun (WGS) entry which is preliminary data.</text>
</comment>
<dbReference type="EMBL" id="NVDU01000003">
    <property type="protein sequence ID" value="PFV35700.1"/>
    <property type="molecule type" value="Genomic_DNA"/>
</dbReference>
<evidence type="ECO:0000313" key="2">
    <source>
        <dbReference type="Proteomes" id="UP000223366"/>
    </source>
</evidence>
<dbReference type="Proteomes" id="UP000223366">
    <property type="component" value="Unassembled WGS sequence"/>
</dbReference>
<name>A0A9X7BSV4_BACTU</name>
<organism evidence="1 2">
    <name type="scientific">Bacillus thuringiensis</name>
    <dbReference type="NCBI Taxonomy" id="1428"/>
    <lineage>
        <taxon>Bacteria</taxon>
        <taxon>Bacillati</taxon>
        <taxon>Bacillota</taxon>
        <taxon>Bacilli</taxon>
        <taxon>Bacillales</taxon>
        <taxon>Bacillaceae</taxon>
        <taxon>Bacillus</taxon>
        <taxon>Bacillus cereus group</taxon>
    </lineage>
</organism>
<dbReference type="AlphaFoldDB" id="A0A9X7BSV4"/>
<sequence>MALHDVDQVDLISLDDANEDIVYLTIFDALDWEEEHEHALLLQEKINRYLAFIESGEIYETTPQTIGKNKFVIQVYALHERNEYGKEFYALVQDHLHEAGYGLQFNHRPMESINSIQE</sequence>
<proteinExistence type="predicted"/>
<dbReference type="RefSeq" id="WP_098685567.1">
    <property type="nucleotide sequence ID" value="NZ_NVDU01000003.1"/>
</dbReference>
<gene>
    <name evidence="1" type="ORF">COK99_01375</name>
</gene>
<evidence type="ECO:0000313" key="1">
    <source>
        <dbReference type="EMBL" id="PFV35700.1"/>
    </source>
</evidence>